<protein>
    <recommendedName>
        <fullName evidence="4">Carrier domain-containing protein</fullName>
    </recommendedName>
</protein>
<dbReference type="Proteomes" id="UP000027238">
    <property type="component" value="Unassembled WGS sequence"/>
</dbReference>
<dbReference type="Gene3D" id="3.30.300.30">
    <property type="match status" value="1"/>
</dbReference>
<dbReference type="InterPro" id="IPR009081">
    <property type="entry name" value="PP-bd_ACP"/>
</dbReference>
<organism evidence="5 6">
    <name type="scientific">Colletotrichum sublineola</name>
    <name type="common">Sorghum anthracnose fungus</name>
    <dbReference type="NCBI Taxonomy" id="1173701"/>
    <lineage>
        <taxon>Eukaryota</taxon>
        <taxon>Fungi</taxon>
        <taxon>Dikarya</taxon>
        <taxon>Ascomycota</taxon>
        <taxon>Pezizomycotina</taxon>
        <taxon>Sordariomycetes</taxon>
        <taxon>Hypocreomycetidae</taxon>
        <taxon>Glomerellales</taxon>
        <taxon>Glomerellaceae</taxon>
        <taxon>Colletotrichum</taxon>
        <taxon>Colletotrichum graminicola species complex</taxon>
    </lineage>
</organism>
<gene>
    <name evidence="5" type="ORF">CSUB01_12181</name>
</gene>
<evidence type="ECO:0000313" key="6">
    <source>
        <dbReference type="Proteomes" id="UP000027238"/>
    </source>
</evidence>
<dbReference type="InterPro" id="IPR000873">
    <property type="entry name" value="AMP-dep_synth/lig_dom"/>
</dbReference>
<keyword evidence="1" id="KW-0596">Phosphopantetheine</keyword>
<dbReference type="GO" id="GO:0044550">
    <property type="term" value="P:secondary metabolite biosynthetic process"/>
    <property type="evidence" value="ECO:0007669"/>
    <property type="project" value="TreeGrafter"/>
</dbReference>
<evidence type="ECO:0000256" key="3">
    <source>
        <dbReference type="ARBA" id="ARBA00022598"/>
    </source>
</evidence>
<evidence type="ECO:0000313" key="5">
    <source>
        <dbReference type="EMBL" id="KDN71906.1"/>
    </source>
</evidence>
<keyword evidence="2" id="KW-0597">Phosphoprotein</keyword>
<dbReference type="AlphaFoldDB" id="A0A066Y1G8"/>
<evidence type="ECO:0000256" key="1">
    <source>
        <dbReference type="ARBA" id="ARBA00022450"/>
    </source>
</evidence>
<keyword evidence="3" id="KW-0436">Ligase</keyword>
<dbReference type="NCBIfam" id="TIGR01733">
    <property type="entry name" value="AA-adenyl-dom"/>
    <property type="match status" value="1"/>
</dbReference>
<dbReference type="PROSITE" id="PS50075">
    <property type="entry name" value="CARRIER"/>
    <property type="match status" value="1"/>
</dbReference>
<evidence type="ECO:0000256" key="2">
    <source>
        <dbReference type="ARBA" id="ARBA00022553"/>
    </source>
</evidence>
<dbReference type="InterPro" id="IPR045851">
    <property type="entry name" value="AMP-bd_C_sf"/>
</dbReference>
<accession>A0A066Y1G8</accession>
<dbReference type="GO" id="GO:0043041">
    <property type="term" value="P:amino acid activation for nonribosomal peptide biosynthetic process"/>
    <property type="evidence" value="ECO:0007669"/>
    <property type="project" value="TreeGrafter"/>
</dbReference>
<dbReference type="EMBL" id="JMSE01000097">
    <property type="protein sequence ID" value="KDN71906.1"/>
    <property type="molecule type" value="Genomic_DNA"/>
</dbReference>
<reference evidence="6" key="1">
    <citation type="journal article" date="2014" name="Genome Announc.">
        <title>Draft genome sequence of Colletotrichum sublineola, a destructive pathogen of cultivated sorghum.</title>
        <authorList>
            <person name="Baroncelli R."/>
            <person name="Sanz-Martin J.M."/>
            <person name="Rech G.E."/>
            <person name="Sukno S.A."/>
            <person name="Thon M.R."/>
        </authorList>
    </citation>
    <scope>NUCLEOTIDE SEQUENCE [LARGE SCALE GENOMIC DNA]</scope>
    <source>
        <strain evidence="6">TX430BB</strain>
    </source>
</reference>
<comment type="caution">
    <text evidence="5">The sequence shown here is derived from an EMBL/GenBank/DDBJ whole genome shotgun (WGS) entry which is preliminary data.</text>
</comment>
<dbReference type="Pfam" id="PF00550">
    <property type="entry name" value="PP-binding"/>
    <property type="match status" value="1"/>
</dbReference>
<sequence>MGSGRFGEPPIQSSKLLRTVTAPSFECRARWNPGGLRFLCDAFIKATLAILEDPQQLVSDVDILGDAEHAFLRNTLSNRDTLVIPTPQLLQADFESCAQTDPSRVAIDWTGTVQVSYARLNRRANHVATMLVQRGLRPGDCVALLLEKSVEAVACILGVLKAGCTYVPLSPDNSAERNAFICRDPSARLVILQREQGSFASHIEGIEILPVEDISLSEGEAPSVALTPKHIAYIIYTSVLMRFAGSTGQPKGIKVPHQAVTAAVKSMCEVEGRTKGEQRVLQLSNYVFDASIIDIFNTLSTGGTLCMAPTAELLSDMAGYIRSMDVRQAAITPTVASILQPDHVPSLETLCMVGEPLSRCVRDKWLPFCRLLNSVVVCTKEVQSSHGPAGCIGRPYPTAVAFILDPDGNSLCPYGAVGELCIGGPQLTDGYVGRDDLTSAAFVWHDDLQMRIYRTGDLARSLPGGDIECLGRKDNQVKLHGFRVELGEIEAVIRKSGLVADVVVVLATTSQKQQLVAACVFKSTAHSDDVDQVSIVRANNVEPAEKHAENLHILRQRLNSLAYYMVPKTVLPMTSLPILPSHKADRKKVKAIVESLGHIELSSYVLETMSDEDGVVPTETPLEKVLELMWEDVLGVPAIHIGREANFLSLGGDSVSAINLASVARRMGYSLAVNAILKIPKLKELATKMAAIQRRDSQRMKPVFEIPEIVKK</sequence>
<dbReference type="InterPro" id="IPR036736">
    <property type="entry name" value="ACP-like_sf"/>
</dbReference>
<proteinExistence type="predicted"/>
<dbReference type="PANTHER" id="PTHR45527:SF1">
    <property type="entry name" value="FATTY ACID SYNTHASE"/>
    <property type="match status" value="1"/>
</dbReference>
<dbReference type="GO" id="GO:0005737">
    <property type="term" value="C:cytoplasm"/>
    <property type="evidence" value="ECO:0007669"/>
    <property type="project" value="TreeGrafter"/>
</dbReference>
<dbReference type="Gene3D" id="1.10.1200.10">
    <property type="entry name" value="ACP-like"/>
    <property type="match status" value="1"/>
</dbReference>
<evidence type="ECO:0000259" key="4">
    <source>
        <dbReference type="PROSITE" id="PS50075"/>
    </source>
</evidence>
<dbReference type="HOGENOM" id="CLU_000022_2_12_1"/>
<name>A0A066Y1G8_COLSU</name>
<dbReference type="SUPFAM" id="SSF47336">
    <property type="entry name" value="ACP-like"/>
    <property type="match status" value="1"/>
</dbReference>
<dbReference type="CDD" id="cd05918">
    <property type="entry name" value="A_NRPS_SidN3_like"/>
    <property type="match status" value="1"/>
</dbReference>
<dbReference type="GO" id="GO:0016874">
    <property type="term" value="F:ligase activity"/>
    <property type="evidence" value="ECO:0007669"/>
    <property type="project" value="UniProtKB-KW"/>
</dbReference>
<dbReference type="PANTHER" id="PTHR45527">
    <property type="entry name" value="NONRIBOSOMAL PEPTIDE SYNTHETASE"/>
    <property type="match status" value="1"/>
</dbReference>
<dbReference type="STRING" id="1173701.A0A066Y1G8"/>
<dbReference type="InterPro" id="IPR042099">
    <property type="entry name" value="ANL_N_sf"/>
</dbReference>
<dbReference type="Gene3D" id="3.40.50.12780">
    <property type="entry name" value="N-terminal domain of ligase-like"/>
    <property type="match status" value="1"/>
</dbReference>
<dbReference type="eggNOG" id="KOG1178">
    <property type="taxonomic scope" value="Eukaryota"/>
</dbReference>
<dbReference type="OMA" id="VMDLYPC"/>
<dbReference type="GO" id="GO:0031177">
    <property type="term" value="F:phosphopantetheine binding"/>
    <property type="evidence" value="ECO:0007669"/>
    <property type="project" value="TreeGrafter"/>
</dbReference>
<keyword evidence="6" id="KW-1185">Reference proteome</keyword>
<dbReference type="InterPro" id="IPR010071">
    <property type="entry name" value="AA_adenyl_dom"/>
</dbReference>
<dbReference type="SUPFAM" id="SSF56801">
    <property type="entry name" value="Acetyl-CoA synthetase-like"/>
    <property type="match status" value="1"/>
</dbReference>
<dbReference type="Pfam" id="PF00501">
    <property type="entry name" value="AMP-binding"/>
    <property type="match status" value="1"/>
</dbReference>
<feature type="domain" description="Carrier" evidence="4">
    <location>
        <begin position="617"/>
        <end position="693"/>
    </location>
</feature>
<dbReference type="OrthoDB" id="416786at2759"/>